<gene>
    <name evidence="2" type="ORF">R4F53_07060</name>
</gene>
<dbReference type="RefSeq" id="WP_317727801.1">
    <property type="nucleotide sequence ID" value="NZ_JAWLLC010000008.1"/>
</dbReference>
<dbReference type="GO" id="GO:0015074">
    <property type="term" value="P:DNA integration"/>
    <property type="evidence" value="ECO:0007669"/>
    <property type="project" value="InterPro"/>
</dbReference>
<feature type="domain" description="Integrase catalytic" evidence="1">
    <location>
        <begin position="67"/>
        <end position="229"/>
    </location>
</feature>
<dbReference type="PROSITE" id="PS50994">
    <property type="entry name" value="INTEGRASE"/>
    <property type="match status" value="1"/>
</dbReference>
<dbReference type="SUPFAM" id="SSF53098">
    <property type="entry name" value="Ribonuclease H-like"/>
    <property type="match status" value="1"/>
</dbReference>
<evidence type="ECO:0000259" key="1">
    <source>
        <dbReference type="PROSITE" id="PS50994"/>
    </source>
</evidence>
<proteinExistence type="predicted"/>
<dbReference type="Gene3D" id="3.30.420.10">
    <property type="entry name" value="Ribonuclease H-like superfamily/Ribonuclease H"/>
    <property type="match status" value="1"/>
</dbReference>
<organism evidence="2 3">
    <name type="scientific">Mycobacterium intracellulare</name>
    <dbReference type="NCBI Taxonomy" id="1767"/>
    <lineage>
        <taxon>Bacteria</taxon>
        <taxon>Bacillati</taxon>
        <taxon>Actinomycetota</taxon>
        <taxon>Actinomycetes</taxon>
        <taxon>Mycobacteriales</taxon>
        <taxon>Mycobacteriaceae</taxon>
        <taxon>Mycobacterium</taxon>
        <taxon>Mycobacterium avium complex (MAC)</taxon>
    </lineage>
</organism>
<dbReference type="GO" id="GO:0003676">
    <property type="term" value="F:nucleic acid binding"/>
    <property type="evidence" value="ECO:0007669"/>
    <property type="project" value="InterPro"/>
</dbReference>
<evidence type="ECO:0000313" key="2">
    <source>
        <dbReference type="EMBL" id="MDV7012057.1"/>
    </source>
</evidence>
<evidence type="ECO:0000313" key="3">
    <source>
        <dbReference type="Proteomes" id="UP001187143"/>
    </source>
</evidence>
<dbReference type="InterPro" id="IPR001584">
    <property type="entry name" value="Integrase_cat-core"/>
</dbReference>
<dbReference type="PANTHER" id="PTHR47515">
    <property type="entry name" value="LOW CALCIUM RESPONSE LOCUS PROTEIN T"/>
    <property type="match status" value="1"/>
</dbReference>
<dbReference type="InterPro" id="IPR048020">
    <property type="entry name" value="Transpos_IS3"/>
</dbReference>
<dbReference type="Pfam" id="PF13683">
    <property type="entry name" value="rve_3"/>
    <property type="match status" value="1"/>
</dbReference>
<dbReference type="Pfam" id="PF00665">
    <property type="entry name" value="rve"/>
    <property type="match status" value="1"/>
</dbReference>
<comment type="caution">
    <text evidence="2">The sequence shown here is derived from an EMBL/GenBank/DDBJ whole genome shotgun (WGS) entry which is preliminary data.</text>
</comment>
<dbReference type="InterPro" id="IPR036397">
    <property type="entry name" value="RNaseH_sf"/>
</dbReference>
<dbReference type="PANTHER" id="PTHR47515:SF1">
    <property type="entry name" value="BLR2054 PROTEIN"/>
    <property type="match status" value="1"/>
</dbReference>
<protein>
    <submittedName>
        <fullName evidence="2">IS3 family transposase</fullName>
    </submittedName>
</protein>
<name>A0AAE4UBL7_MYCIT</name>
<accession>A0AAE4UBL7</accession>
<sequence length="236" mass="27386">MRTRLREIAIRHPRWGWRKAHAIAKSEGLVVNPKRTHRLWKDERLQRPSKTGKRMRLGNGAAQRHMAAARPDHVWALDYQHDLTVEGRQLRFLNVIDEFTREALATRPRRSWNADQTTGLLDELIMTTGRKPEHIRMDNGPDLTSHALADWAPLGSVGAVFIEPGAPWEDGYCESFNGRFRDEFLTTETFGSLLEAEILAEDWRTEYNTYRPHSALNDLTPEAFRTHWETNHQQLS</sequence>
<dbReference type="EMBL" id="JAWLLD010000005">
    <property type="protein sequence ID" value="MDV7012057.1"/>
    <property type="molecule type" value="Genomic_DNA"/>
</dbReference>
<dbReference type="InterPro" id="IPR012337">
    <property type="entry name" value="RNaseH-like_sf"/>
</dbReference>
<dbReference type="Proteomes" id="UP001187143">
    <property type="component" value="Unassembled WGS sequence"/>
</dbReference>
<dbReference type="NCBIfam" id="NF033516">
    <property type="entry name" value="transpos_IS3"/>
    <property type="match status" value="1"/>
</dbReference>
<reference evidence="2" key="1">
    <citation type="submission" date="2023-10" db="EMBL/GenBank/DDBJ databases">
        <title>Characterization and genome sequence of Mycobacterium intracellulare ABSURDO, a novel pathogenic isolate with three colony morphotypes that vary in growth and acid-fastness.</title>
        <authorList>
            <person name="Jude B.A."/>
            <person name="Robinson R.T."/>
        </authorList>
    </citation>
    <scope>NUCLEOTIDE SEQUENCE</scope>
    <source>
        <strain evidence="2">ABSURDO Component B</strain>
    </source>
</reference>
<dbReference type="AlphaFoldDB" id="A0AAE4UBL7"/>